<sequence>MAQSEVDSILERIREHKGVKGYMIVDNKGKTLRTTFDGDLAQKYNKMIPQLAEMARSMVRDLDPQNDLEFLRIRSHNAEIMVAPRSEFCCIVVQDPMQTMAY</sequence>
<reference evidence="12" key="1">
    <citation type="submission" date="2014-05" db="EMBL/GenBank/DDBJ databases">
        <title>The transcriptome of the halophilic microalga Tetraselmis sp. GSL018 isolated from the Great Salt Lake, Utah.</title>
        <authorList>
            <person name="Jinkerson R.E."/>
            <person name="D'Adamo S."/>
            <person name="Posewitz M.C."/>
        </authorList>
    </citation>
    <scope>NUCLEOTIDE SEQUENCE</scope>
    <source>
        <strain evidence="12">GSL018</strain>
    </source>
</reference>
<dbReference type="EMBL" id="GBEZ01015684">
    <property type="protein sequence ID" value="JAC70500.1"/>
    <property type="molecule type" value="Transcribed_RNA"/>
</dbReference>
<dbReference type="InterPro" id="IPR004942">
    <property type="entry name" value="Roadblock/LAMTOR2_dom"/>
</dbReference>
<keyword evidence="5 10" id="KW-0493">Microtubule</keyword>
<organism evidence="12">
    <name type="scientific">Tetraselmis sp. GSL018</name>
    <dbReference type="NCBI Taxonomy" id="582737"/>
    <lineage>
        <taxon>Eukaryota</taxon>
        <taxon>Viridiplantae</taxon>
        <taxon>Chlorophyta</taxon>
        <taxon>core chlorophytes</taxon>
        <taxon>Chlorodendrophyceae</taxon>
        <taxon>Chlorodendrales</taxon>
        <taxon>Chlorodendraceae</taxon>
        <taxon>Tetraselmis</taxon>
    </lineage>
</organism>
<dbReference type="GO" id="GO:0005874">
    <property type="term" value="C:microtubule"/>
    <property type="evidence" value="ECO:0007669"/>
    <property type="project" value="UniProtKB-UniRule"/>
</dbReference>
<evidence type="ECO:0000256" key="10">
    <source>
        <dbReference type="PIRNR" id="PIRNR009998"/>
    </source>
</evidence>
<keyword evidence="4 10" id="KW-0963">Cytoplasm</keyword>
<evidence type="ECO:0000256" key="3">
    <source>
        <dbReference type="ARBA" id="ARBA00022448"/>
    </source>
</evidence>
<keyword evidence="3 10" id="KW-0813">Transport</keyword>
<proteinExistence type="inferred from homology"/>
<dbReference type="InterPro" id="IPR016561">
    <property type="entry name" value="DYNLRB1/2"/>
</dbReference>
<dbReference type="SUPFAM" id="SSF103196">
    <property type="entry name" value="Roadblock/LC7 domain"/>
    <property type="match status" value="1"/>
</dbReference>
<dbReference type="FunFam" id="3.30.450.30:FF:000009">
    <property type="entry name" value="Dynein light chain roadblock"/>
    <property type="match status" value="1"/>
</dbReference>
<feature type="domain" description="Roadblock/LAMTOR2" evidence="11">
    <location>
        <begin position="6"/>
        <end position="94"/>
    </location>
</feature>
<evidence type="ECO:0000259" key="11">
    <source>
        <dbReference type="SMART" id="SM00960"/>
    </source>
</evidence>
<comment type="similarity">
    <text evidence="2 10">Belongs to the GAMAD family.</text>
</comment>
<comment type="function">
    <text evidence="9">Acts as one of several non-catalytic accessory components of the cytoplasmic dynein 1 complex that are thought to be involved in linking dynein to cargos and to adapter proteins that regulate dynein function. Cytoplasmic dynein 1 acts as a motor for the intracellular retrograde motility of vesicles and organelles along microtubules.</text>
</comment>
<dbReference type="GO" id="GO:0007018">
    <property type="term" value="P:microtubule-based movement"/>
    <property type="evidence" value="ECO:0007669"/>
    <property type="project" value="UniProtKB-UniRule"/>
</dbReference>
<comment type="subcellular location">
    <subcellularLocation>
        <location evidence="1 10">Cytoplasm</location>
        <location evidence="1 10">Cytoskeleton</location>
    </subcellularLocation>
</comment>
<evidence type="ECO:0000256" key="7">
    <source>
        <dbReference type="ARBA" id="ARBA00023175"/>
    </source>
</evidence>
<dbReference type="GO" id="GO:0005868">
    <property type="term" value="C:cytoplasmic dynein complex"/>
    <property type="evidence" value="ECO:0007669"/>
    <property type="project" value="UniProtKB-UniRule"/>
</dbReference>
<keyword evidence="7 10" id="KW-0505">Motor protein</keyword>
<evidence type="ECO:0000256" key="2">
    <source>
        <dbReference type="ARBA" id="ARBA00007191"/>
    </source>
</evidence>
<dbReference type="AlphaFoldDB" id="A0A061RIM5"/>
<evidence type="ECO:0000256" key="5">
    <source>
        <dbReference type="ARBA" id="ARBA00022701"/>
    </source>
</evidence>
<gene>
    <name evidence="12" type="primary">DYNLRB</name>
    <name evidence="12" type="ORF">TSPGSL018_4000</name>
</gene>
<dbReference type="Gene3D" id="3.30.450.30">
    <property type="entry name" value="Dynein light chain 2a, cytoplasmic"/>
    <property type="match status" value="1"/>
</dbReference>
<dbReference type="Pfam" id="PF03259">
    <property type="entry name" value="Robl_LC7"/>
    <property type="match status" value="1"/>
</dbReference>
<evidence type="ECO:0000256" key="9">
    <source>
        <dbReference type="ARBA" id="ARBA00025362"/>
    </source>
</evidence>
<evidence type="ECO:0000313" key="12">
    <source>
        <dbReference type="EMBL" id="JAC70500.1"/>
    </source>
</evidence>
<evidence type="ECO:0000256" key="8">
    <source>
        <dbReference type="ARBA" id="ARBA00023212"/>
    </source>
</evidence>
<evidence type="ECO:0000256" key="6">
    <source>
        <dbReference type="ARBA" id="ARBA00023017"/>
    </source>
</evidence>
<dbReference type="PANTHER" id="PTHR10779">
    <property type="entry name" value="DYNEIN LIGHT CHAIN ROADBLOCK"/>
    <property type="match status" value="1"/>
</dbReference>
<keyword evidence="8 10" id="KW-0206">Cytoskeleton</keyword>
<keyword evidence="6 10" id="KW-0243">Dynein</keyword>
<dbReference type="GO" id="GO:0005737">
    <property type="term" value="C:cytoplasm"/>
    <property type="evidence" value="ECO:0007669"/>
    <property type="project" value="UniProtKB-UniRule"/>
</dbReference>
<evidence type="ECO:0000256" key="1">
    <source>
        <dbReference type="ARBA" id="ARBA00004245"/>
    </source>
</evidence>
<evidence type="ECO:0000256" key="4">
    <source>
        <dbReference type="ARBA" id="ARBA00022490"/>
    </source>
</evidence>
<protein>
    <recommendedName>
        <fullName evidence="10">Dynein light chain roadblock</fullName>
    </recommendedName>
</protein>
<dbReference type="GO" id="GO:0045505">
    <property type="term" value="F:dynein intermediate chain binding"/>
    <property type="evidence" value="ECO:0007669"/>
    <property type="project" value="UniProtKB-UniRule"/>
</dbReference>
<dbReference type="PIRSF" id="PIRSF009998">
    <property type="entry name" value="DLC7"/>
    <property type="match status" value="1"/>
</dbReference>
<accession>A0A061RIM5</accession>
<name>A0A061RIM5_9CHLO</name>
<dbReference type="SMART" id="SM00960">
    <property type="entry name" value="Robl_LC7"/>
    <property type="match status" value="1"/>
</dbReference>